<evidence type="ECO:0000313" key="1">
    <source>
        <dbReference type="EMBL" id="SJM94454.1"/>
    </source>
</evidence>
<keyword evidence="2" id="KW-1185">Reference proteome</keyword>
<accession>A0A1R4HE11</accession>
<dbReference type="EMBL" id="FUKJ01000335">
    <property type="protein sequence ID" value="SJM94454.1"/>
    <property type="molecule type" value="Genomic_DNA"/>
</dbReference>
<protein>
    <submittedName>
        <fullName evidence="1">Uncharacterized protein</fullName>
    </submittedName>
</protein>
<evidence type="ECO:0000313" key="2">
    <source>
        <dbReference type="Proteomes" id="UP000195442"/>
    </source>
</evidence>
<sequence>MDSVVGWIEAIAETYHNKMTVVMDFALLYPSYELICRRRFLVLD</sequence>
<gene>
    <name evidence="1" type="ORF">CRENPOLYSF2_400004</name>
</gene>
<reference evidence="2" key="1">
    <citation type="submission" date="2017-02" db="EMBL/GenBank/DDBJ databases">
        <authorList>
            <person name="Daims H."/>
        </authorList>
    </citation>
    <scope>NUCLEOTIDE SEQUENCE [LARGE SCALE GENOMIC DNA]</scope>
</reference>
<organism evidence="1 2">
    <name type="scientific">Crenothrix polyspora</name>
    <dbReference type="NCBI Taxonomy" id="360316"/>
    <lineage>
        <taxon>Bacteria</taxon>
        <taxon>Pseudomonadati</taxon>
        <taxon>Pseudomonadota</taxon>
        <taxon>Gammaproteobacteria</taxon>
        <taxon>Methylococcales</taxon>
        <taxon>Crenotrichaceae</taxon>
        <taxon>Crenothrix</taxon>
    </lineage>
</organism>
<proteinExistence type="predicted"/>
<name>A0A1R4HE11_9GAMM</name>
<dbReference type="AlphaFoldDB" id="A0A1R4HE11"/>
<dbReference type="Proteomes" id="UP000195442">
    <property type="component" value="Unassembled WGS sequence"/>
</dbReference>